<dbReference type="InterPro" id="IPR011051">
    <property type="entry name" value="RmlC_Cupin_sf"/>
</dbReference>
<name>A0A1N7SBA7_9BURK</name>
<keyword evidence="3" id="KW-1185">Reference proteome</keyword>
<dbReference type="CDD" id="cd02231">
    <property type="entry name" value="cupin_BLL6423-like"/>
    <property type="match status" value="1"/>
</dbReference>
<evidence type="ECO:0000259" key="1">
    <source>
        <dbReference type="Pfam" id="PF07883"/>
    </source>
</evidence>
<dbReference type="InterPro" id="IPR013096">
    <property type="entry name" value="Cupin_2"/>
</dbReference>
<accession>A0A1N7SBA7</accession>
<reference evidence="2 3" key="1">
    <citation type="submission" date="2016-12" db="EMBL/GenBank/DDBJ databases">
        <authorList>
            <person name="Song W.-J."/>
            <person name="Kurnit D.M."/>
        </authorList>
    </citation>
    <scope>NUCLEOTIDE SEQUENCE [LARGE SCALE GENOMIC DNA]</scope>
    <source>
        <strain evidence="2 3">STM7296</strain>
    </source>
</reference>
<gene>
    <name evidence="2" type="ORF">BN2475_480051</name>
</gene>
<dbReference type="AlphaFoldDB" id="A0A1N7SBA7"/>
<dbReference type="Pfam" id="PF07883">
    <property type="entry name" value="Cupin_2"/>
    <property type="match status" value="1"/>
</dbReference>
<sequence length="180" mass="19200">MIMVRRVVTGERDGRAVILSDGPVANTHDYAAVPGFQTTLAWATSQAVPPLPDDGRDPVVSIESVVPAPHGTRLIVVQFPPDSVMTSPQFDGAAAAQEYAAHLPGLAEAFEPDGSGMHRTQTVDYDIIVSGELWLELDDGEIRHLKAGDIVVQNGTRHAWRNRSDAPAVMMAVLIGAAAK</sequence>
<feature type="domain" description="Cupin type-2" evidence="1">
    <location>
        <begin position="115"/>
        <end position="173"/>
    </location>
</feature>
<protein>
    <recommendedName>
        <fullName evidence="1">Cupin type-2 domain-containing protein</fullName>
    </recommendedName>
</protein>
<dbReference type="Gene3D" id="2.60.120.10">
    <property type="entry name" value="Jelly Rolls"/>
    <property type="match status" value="1"/>
</dbReference>
<dbReference type="EMBL" id="CYGX02000048">
    <property type="protein sequence ID" value="SIT44635.1"/>
    <property type="molecule type" value="Genomic_DNA"/>
</dbReference>
<dbReference type="SUPFAM" id="SSF51182">
    <property type="entry name" value="RmlC-like cupins"/>
    <property type="match status" value="1"/>
</dbReference>
<evidence type="ECO:0000313" key="2">
    <source>
        <dbReference type="EMBL" id="SIT44635.1"/>
    </source>
</evidence>
<evidence type="ECO:0000313" key="3">
    <source>
        <dbReference type="Proteomes" id="UP000187012"/>
    </source>
</evidence>
<dbReference type="PANTHER" id="PTHR36156:SF2">
    <property type="entry name" value="CUPIN TYPE-2 DOMAIN-CONTAINING PROTEIN"/>
    <property type="match status" value="1"/>
</dbReference>
<organism evidence="2 3">
    <name type="scientific">Paraburkholderia ribeironis</name>
    <dbReference type="NCBI Taxonomy" id="1247936"/>
    <lineage>
        <taxon>Bacteria</taxon>
        <taxon>Pseudomonadati</taxon>
        <taxon>Pseudomonadota</taxon>
        <taxon>Betaproteobacteria</taxon>
        <taxon>Burkholderiales</taxon>
        <taxon>Burkholderiaceae</taxon>
        <taxon>Paraburkholderia</taxon>
    </lineage>
</organism>
<dbReference type="InterPro" id="IPR047142">
    <property type="entry name" value="OryJ/VirC-like"/>
</dbReference>
<dbReference type="PANTHER" id="PTHR36156">
    <property type="entry name" value="SLR2101 PROTEIN"/>
    <property type="match status" value="1"/>
</dbReference>
<dbReference type="InterPro" id="IPR014710">
    <property type="entry name" value="RmlC-like_jellyroll"/>
</dbReference>
<dbReference type="Proteomes" id="UP000187012">
    <property type="component" value="Unassembled WGS sequence"/>
</dbReference>
<proteinExistence type="predicted"/>
<dbReference type="STRING" id="1247936.BN2475_480051"/>